<sequence length="329" mass="37354">MSIKSASGKLVHPLCAPPCDYITKPTIPLDMTLSELLVPLSKEAEAGVLADIGTDHRRLDEDMEVIKEWMAGQTHLPPLDGFGGDNFIKAFLVASKNSLEKCKKKIDKYFTVRSQMPHILQSRDPINVAAFRHTTVDKLRVMVTTTRKCDQNHFDPLAVVKRFISVTELRMRHEPVNGGDVFLFDGQNFCASNITKFRPDFIYQITKLAQDMFPTRLKKIIFINTPPLIAKATEKLVKPFLKKKIADRVSASALLQHFPRHILPQDYGGDDMTLDQLSSAWMKEIEAKREWFKNEAQRSTDESKRPEQGSFPKEDIFGVVGSLRKLNID</sequence>
<protein>
    <recommendedName>
        <fullName evidence="2">CRAL-TRIO domain-containing protein</fullName>
    </recommendedName>
</protein>
<feature type="domain" description="CRAL-TRIO" evidence="2">
    <location>
        <begin position="116"/>
        <end position="275"/>
    </location>
</feature>
<dbReference type="SUPFAM" id="SSF46938">
    <property type="entry name" value="CRAL/TRIO N-terminal domain"/>
    <property type="match status" value="1"/>
</dbReference>
<name>A0ABD0Y775_9HEMI</name>
<reference evidence="3 4" key="1">
    <citation type="submission" date="2024-07" db="EMBL/GenBank/DDBJ databases">
        <title>Chromosome-level genome assembly of the water stick insect Ranatra chinensis (Heteroptera: Nepidae).</title>
        <authorList>
            <person name="Liu X."/>
        </authorList>
    </citation>
    <scope>NUCLEOTIDE SEQUENCE [LARGE SCALE GENOMIC DNA]</scope>
    <source>
        <strain evidence="3">Cailab_2021Rc</strain>
        <tissue evidence="3">Muscle</tissue>
    </source>
</reference>
<evidence type="ECO:0000256" key="1">
    <source>
        <dbReference type="SAM" id="MobiDB-lite"/>
    </source>
</evidence>
<dbReference type="PANTHER" id="PTHR10174:SF224">
    <property type="entry name" value="RETINOL-BINDING PROTEIN PINTA"/>
    <property type="match status" value="1"/>
</dbReference>
<dbReference type="PANTHER" id="PTHR10174">
    <property type="entry name" value="ALPHA-TOCOPHEROL TRANSFER PROTEIN-RELATED"/>
    <property type="match status" value="1"/>
</dbReference>
<evidence type="ECO:0000259" key="2">
    <source>
        <dbReference type="PROSITE" id="PS50191"/>
    </source>
</evidence>
<dbReference type="AlphaFoldDB" id="A0ABD0Y775"/>
<dbReference type="PRINTS" id="PR00180">
    <property type="entry name" value="CRETINALDHBP"/>
</dbReference>
<dbReference type="Gene3D" id="3.40.525.10">
    <property type="entry name" value="CRAL-TRIO lipid binding domain"/>
    <property type="match status" value="1"/>
</dbReference>
<gene>
    <name evidence="3" type="ORF">AAG570_002840</name>
</gene>
<dbReference type="SMART" id="SM00516">
    <property type="entry name" value="SEC14"/>
    <property type="match status" value="1"/>
</dbReference>
<dbReference type="Pfam" id="PF00650">
    <property type="entry name" value="CRAL_TRIO"/>
    <property type="match status" value="1"/>
</dbReference>
<dbReference type="InterPro" id="IPR036273">
    <property type="entry name" value="CRAL/TRIO_N_dom_sf"/>
</dbReference>
<dbReference type="Gene3D" id="1.20.5.1200">
    <property type="entry name" value="Alpha-tocopherol transfer"/>
    <property type="match status" value="1"/>
</dbReference>
<keyword evidence="4" id="KW-1185">Reference proteome</keyword>
<dbReference type="PROSITE" id="PS50191">
    <property type="entry name" value="CRAL_TRIO"/>
    <property type="match status" value="1"/>
</dbReference>
<proteinExistence type="predicted"/>
<comment type="caution">
    <text evidence="3">The sequence shown here is derived from an EMBL/GenBank/DDBJ whole genome shotgun (WGS) entry which is preliminary data.</text>
</comment>
<feature type="region of interest" description="Disordered" evidence="1">
    <location>
        <begin position="293"/>
        <end position="313"/>
    </location>
</feature>
<evidence type="ECO:0000313" key="4">
    <source>
        <dbReference type="Proteomes" id="UP001558652"/>
    </source>
</evidence>
<evidence type="ECO:0000313" key="3">
    <source>
        <dbReference type="EMBL" id="KAL1122509.1"/>
    </source>
</evidence>
<dbReference type="SUPFAM" id="SSF52087">
    <property type="entry name" value="CRAL/TRIO domain"/>
    <property type="match status" value="1"/>
</dbReference>
<dbReference type="CDD" id="cd00170">
    <property type="entry name" value="SEC14"/>
    <property type="match status" value="1"/>
</dbReference>
<dbReference type="EMBL" id="JBFDAA010000013">
    <property type="protein sequence ID" value="KAL1122509.1"/>
    <property type="molecule type" value="Genomic_DNA"/>
</dbReference>
<dbReference type="InterPro" id="IPR036865">
    <property type="entry name" value="CRAL-TRIO_dom_sf"/>
</dbReference>
<organism evidence="3 4">
    <name type="scientific">Ranatra chinensis</name>
    <dbReference type="NCBI Taxonomy" id="642074"/>
    <lineage>
        <taxon>Eukaryota</taxon>
        <taxon>Metazoa</taxon>
        <taxon>Ecdysozoa</taxon>
        <taxon>Arthropoda</taxon>
        <taxon>Hexapoda</taxon>
        <taxon>Insecta</taxon>
        <taxon>Pterygota</taxon>
        <taxon>Neoptera</taxon>
        <taxon>Paraneoptera</taxon>
        <taxon>Hemiptera</taxon>
        <taxon>Heteroptera</taxon>
        <taxon>Panheteroptera</taxon>
        <taxon>Nepomorpha</taxon>
        <taxon>Nepidae</taxon>
        <taxon>Ranatrinae</taxon>
        <taxon>Ranatra</taxon>
    </lineage>
</organism>
<dbReference type="InterPro" id="IPR001251">
    <property type="entry name" value="CRAL-TRIO_dom"/>
</dbReference>
<accession>A0ABD0Y775</accession>
<dbReference type="Proteomes" id="UP001558652">
    <property type="component" value="Unassembled WGS sequence"/>
</dbReference>